<dbReference type="PANTHER" id="PTHR37984:SF5">
    <property type="entry name" value="PROTEIN NYNRIN-LIKE"/>
    <property type="match status" value="1"/>
</dbReference>
<dbReference type="Pfam" id="PF17921">
    <property type="entry name" value="Integrase_H2C2"/>
    <property type="match status" value="1"/>
</dbReference>
<dbReference type="InterPro" id="IPR041577">
    <property type="entry name" value="RT_RNaseH_2"/>
</dbReference>
<dbReference type="SUPFAM" id="SSF50630">
    <property type="entry name" value="Acid proteases"/>
    <property type="match status" value="1"/>
</dbReference>
<keyword evidence="3" id="KW-0548">Nucleotidyltransferase</keyword>
<evidence type="ECO:0000256" key="4">
    <source>
        <dbReference type="ARBA" id="ARBA00022722"/>
    </source>
</evidence>
<keyword evidence="2" id="KW-0808">Transferase</keyword>
<evidence type="ECO:0000256" key="1">
    <source>
        <dbReference type="ARBA" id="ARBA00022670"/>
    </source>
</evidence>
<dbReference type="FunFam" id="3.10.10.10:FF:000007">
    <property type="entry name" value="Retrovirus-related Pol polyprotein from transposon 17.6-like Protein"/>
    <property type="match status" value="1"/>
</dbReference>
<dbReference type="Proteomes" id="UP000015105">
    <property type="component" value="Chromosome 4D"/>
</dbReference>
<dbReference type="CDD" id="cd09274">
    <property type="entry name" value="RNase_HI_RT_Ty3"/>
    <property type="match status" value="1"/>
</dbReference>
<protein>
    <recommendedName>
        <fullName evidence="12">Reverse transcriptase domain-containing protein</fullName>
    </recommendedName>
</protein>
<accession>A0A453IXZ7</accession>
<dbReference type="InterPro" id="IPR021109">
    <property type="entry name" value="Peptidase_aspartic_dom_sf"/>
</dbReference>
<evidence type="ECO:0000256" key="11">
    <source>
        <dbReference type="ARBA" id="ARBA00023268"/>
    </source>
</evidence>
<keyword evidence="10" id="KW-0695">RNA-directed DNA polymerase</keyword>
<dbReference type="EnsemblPlants" id="AET4Gv20726800.1">
    <property type="protein sequence ID" value="AET4Gv20726800.1"/>
    <property type="gene ID" value="AET4Gv20726800"/>
</dbReference>
<proteinExistence type="predicted"/>
<dbReference type="STRING" id="200361.A0A453IXZ7"/>
<dbReference type="Pfam" id="PF00078">
    <property type="entry name" value="RVT_1"/>
    <property type="match status" value="1"/>
</dbReference>
<evidence type="ECO:0000256" key="10">
    <source>
        <dbReference type="ARBA" id="ARBA00022918"/>
    </source>
</evidence>
<name>A0A453IXZ7_AEGTS</name>
<evidence type="ECO:0000259" key="12">
    <source>
        <dbReference type="PROSITE" id="PS50878"/>
    </source>
</evidence>
<evidence type="ECO:0000313" key="13">
    <source>
        <dbReference type="EnsemblPlants" id="AET4Gv20726800.1"/>
    </source>
</evidence>
<dbReference type="InterPro" id="IPR041588">
    <property type="entry name" value="Integrase_H2C2"/>
</dbReference>
<evidence type="ECO:0000256" key="2">
    <source>
        <dbReference type="ARBA" id="ARBA00022679"/>
    </source>
</evidence>
<reference evidence="14" key="1">
    <citation type="journal article" date="2014" name="Science">
        <title>Ancient hybridizations among the ancestral genomes of bread wheat.</title>
        <authorList>
            <consortium name="International Wheat Genome Sequencing Consortium,"/>
            <person name="Marcussen T."/>
            <person name="Sandve S.R."/>
            <person name="Heier L."/>
            <person name="Spannagl M."/>
            <person name="Pfeifer M."/>
            <person name="Jakobsen K.S."/>
            <person name="Wulff B.B."/>
            <person name="Steuernagel B."/>
            <person name="Mayer K.F."/>
            <person name="Olsen O.A."/>
        </authorList>
    </citation>
    <scope>NUCLEOTIDE SEQUENCE [LARGE SCALE GENOMIC DNA]</scope>
    <source>
        <strain evidence="14">cv. AL8/78</strain>
    </source>
</reference>
<keyword evidence="7" id="KW-0460">Magnesium</keyword>
<dbReference type="InterPro" id="IPR043502">
    <property type="entry name" value="DNA/RNA_pol_sf"/>
</dbReference>
<evidence type="ECO:0000313" key="14">
    <source>
        <dbReference type="Proteomes" id="UP000015105"/>
    </source>
</evidence>
<reference evidence="14" key="2">
    <citation type="journal article" date="2017" name="Nat. Plants">
        <title>The Aegilops tauschii genome reveals multiple impacts of transposons.</title>
        <authorList>
            <person name="Zhao G."/>
            <person name="Zou C."/>
            <person name="Li K."/>
            <person name="Wang K."/>
            <person name="Li T."/>
            <person name="Gao L."/>
            <person name="Zhang X."/>
            <person name="Wang H."/>
            <person name="Yang Z."/>
            <person name="Liu X."/>
            <person name="Jiang W."/>
            <person name="Mao L."/>
            <person name="Kong X."/>
            <person name="Jiao Y."/>
            <person name="Jia J."/>
        </authorList>
    </citation>
    <scope>NUCLEOTIDE SEQUENCE [LARGE SCALE GENOMIC DNA]</scope>
    <source>
        <strain evidence="14">cv. AL8/78</strain>
    </source>
</reference>
<dbReference type="InterPro" id="IPR043128">
    <property type="entry name" value="Rev_trsase/Diguanyl_cyclase"/>
</dbReference>
<dbReference type="PROSITE" id="PS50878">
    <property type="entry name" value="RT_POL"/>
    <property type="match status" value="1"/>
</dbReference>
<keyword evidence="4" id="KW-0540">Nuclease</keyword>
<evidence type="ECO:0000256" key="7">
    <source>
        <dbReference type="ARBA" id="ARBA00022842"/>
    </source>
</evidence>
<dbReference type="PANTHER" id="PTHR37984">
    <property type="entry name" value="PROTEIN CBG26694"/>
    <property type="match status" value="1"/>
</dbReference>
<keyword evidence="9" id="KW-0229">DNA integration</keyword>
<dbReference type="InterPro" id="IPR001969">
    <property type="entry name" value="Aspartic_peptidase_AS"/>
</dbReference>
<evidence type="ECO:0000256" key="9">
    <source>
        <dbReference type="ARBA" id="ARBA00022908"/>
    </source>
</evidence>
<dbReference type="Gene3D" id="2.40.70.10">
    <property type="entry name" value="Acid Proteases"/>
    <property type="match status" value="1"/>
</dbReference>
<evidence type="ECO:0000256" key="6">
    <source>
        <dbReference type="ARBA" id="ARBA00022801"/>
    </source>
</evidence>
<dbReference type="Pfam" id="PF08284">
    <property type="entry name" value="RVP_2"/>
    <property type="match status" value="1"/>
</dbReference>
<evidence type="ECO:0000256" key="8">
    <source>
        <dbReference type="ARBA" id="ARBA00022884"/>
    </source>
</evidence>
<dbReference type="Gramene" id="AET4Gv20726800.1">
    <property type="protein sequence ID" value="AET4Gv20726800.1"/>
    <property type="gene ID" value="AET4Gv20726800"/>
</dbReference>
<dbReference type="CDD" id="cd00303">
    <property type="entry name" value="retropepsin_like"/>
    <property type="match status" value="1"/>
</dbReference>
<keyword evidence="14" id="KW-1185">Reference proteome</keyword>
<dbReference type="GO" id="GO:0003964">
    <property type="term" value="F:RNA-directed DNA polymerase activity"/>
    <property type="evidence" value="ECO:0007669"/>
    <property type="project" value="UniProtKB-KW"/>
</dbReference>
<reference evidence="13" key="3">
    <citation type="journal article" date="2017" name="Nature">
        <title>Genome sequence of the progenitor of the wheat D genome Aegilops tauschii.</title>
        <authorList>
            <person name="Luo M.C."/>
            <person name="Gu Y.Q."/>
            <person name="Puiu D."/>
            <person name="Wang H."/>
            <person name="Twardziok S.O."/>
            <person name="Deal K.R."/>
            <person name="Huo N."/>
            <person name="Zhu T."/>
            <person name="Wang L."/>
            <person name="Wang Y."/>
            <person name="McGuire P.E."/>
            <person name="Liu S."/>
            <person name="Long H."/>
            <person name="Ramasamy R.K."/>
            <person name="Rodriguez J.C."/>
            <person name="Van S.L."/>
            <person name="Yuan L."/>
            <person name="Wang Z."/>
            <person name="Xia Z."/>
            <person name="Xiao L."/>
            <person name="Anderson O.D."/>
            <person name="Ouyang S."/>
            <person name="Liang Y."/>
            <person name="Zimin A.V."/>
            <person name="Pertea G."/>
            <person name="Qi P."/>
            <person name="Bennetzen J.L."/>
            <person name="Dai X."/>
            <person name="Dawson M.W."/>
            <person name="Muller H.G."/>
            <person name="Kugler K."/>
            <person name="Rivarola-Duarte L."/>
            <person name="Spannagl M."/>
            <person name="Mayer K.F.X."/>
            <person name="Lu F.H."/>
            <person name="Bevan M.W."/>
            <person name="Leroy P."/>
            <person name="Li P."/>
            <person name="You F.M."/>
            <person name="Sun Q."/>
            <person name="Liu Z."/>
            <person name="Lyons E."/>
            <person name="Wicker T."/>
            <person name="Salzberg S.L."/>
            <person name="Devos K.M."/>
            <person name="Dvorak J."/>
        </authorList>
    </citation>
    <scope>NUCLEOTIDE SEQUENCE [LARGE SCALE GENOMIC DNA]</scope>
    <source>
        <strain evidence="13">cv. AL8/78</strain>
    </source>
</reference>
<dbReference type="Pfam" id="PF17919">
    <property type="entry name" value="RT_RNaseH_2"/>
    <property type="match status" value="1"/>
</dbReference>
<dbReference type="GO" id="GO:0004519">
    <property type="term" value="F:endonuclease activity"/>
    <property type="evidence" value="ECO:0007669"/>
    <property type="project" value="UniProtKB-KW"/>
</dbReference>
<dbReference type="Gene3D" id="3.30.70.270">
    <property type="match status" value="2"/>
</dbReference>
<keyword evidence="8" id="KW-0694">RNA-binding</keyword>
<dbReference type="AlphaFoldDB" id="A0A453IXZ7"/>
<dbReference type="CDD" id="cd01647">
    <property type="entry name" value="RT_LTR"/>
    <property type="match status" value="1"/>
</dbReference>
<organism evidence="13 14">
    <name type="scientific">Aegilops tauschii subsp. strangulata</name>
    <name type="common">Goatgrass</name>
    <dbReference type="NCBI Taxonomy" id="200361"/>
    <lineage>
        <taxon>Eukaryota</taxon>
        <taxon>Viridiplantae</taxon>
        <taxon>Streptophyta</taxon>
        <taxon>Embryophyta</taxon>
        <taxon>Tracheophyta</taxon>
        <taxon>Spermatophyta</taxon>
        <taxon>Magnoliopsida</taxon>
        <taxon>Liliopsida</taxon>
        <taxon>Poales</taxon>
        <taxon>Poaceae</taxon>
        <taxon>BOP clade</taxon>
        <taxon>Pooideae</taxon>
        <taxon>Triticodae</taxon>
        <taxon>Triticeae</taxon>
        <taxon>Triticinae</taxon>
        <taxon>Aegilops</taxon>
    </lineage>
</organism>
<dbReference type="InterPro" id="IPR000477">
    <property type="entry name" value="RT_dom"/>
</dbReference>
<dbReference type="FunFam" id="3.30.70.270:FF:000020">
    <property type="entry name" value="Transposon Tf2-6 polyprotein-like Protein"/>
    <property type="match status" value="1"/>
</dbReference>
<sequence>MVGNQVMLLLVDSGSTHSFISQAFADRIKATSTPLPPMDVRVANGERQVCDSMISGVQWWCQGHTFTTDMRQLALGACDGVLGMDCLEQNSPMNCHWLEKTISFAHQGETVTLHGVRPKGSTTIDYIEPDQFAKWHAGNDIWYMAVMDWHTPSADKDKPPPPAVQAVLDDFADVLGEPKKLPPHRQYDHAVTLVDGAPPANGRPYRYSPLQKDESERQVEEMLQSGVITHSVSPFAAPVLLVKKKDSTWRFCIDYRRLNDITIKNRFPLSIVDELLDELAGAAYFSKLDLRAGYHQIRMREEDEHKTAFKTHHGYFQFRVMPFGLTNAPVTFQCLMNAIFGKHVRKFVIIFLDDILVFSGTLEEHVEHLWQVFELLRQHELFVKASKCSFAQDSIEYLGHIISKEGVATDADKTQAMLQWPIPTTATELRGFLGLTGYYRKFVARYGIIAKPLTNLLTKKGFEWSEQAQTAFDLLKRAMASTPVLAVPDFDKPFVVETDACDTDIGTVLVQEGHPVAYFSKALGARNQKLSAYEKEFLAVMTVVEKWRAYLQRGPFTILTDHKSLSNLGDQQLETDLQRKAMSKLVGLQFTFQYRRGAENGAADALSRVGAALSVAALSLCQPAWVQEVANSYATDATAQEMMSRLAIHSPDEEGFEVHKGLIRRGDRLWIGSNTALCTKLISAFHDSAVGGHSGITATHQRVKKLFLWPRQKRDVDEFVKQCLVCQQAKHEHCRPAGWLAPLPVPTAPW</sequence>
<dbReference type="SUPFAM" id="SSF56672">
    <property type="entry name" value="DNA/RNA polymerases"/>
    <property type="match status" value="1"/>
</dbReference>
<dbReference type="GO" id="GO:0004190">
    <property type="term" value="F:aspartic-type endopeptidase activity"/>
    <property type="evidence" value="ECO:0007669"/>
    <property type="project" value="InterPro"/>
</dbReference>
<dbReference type="InterPro" id="IPR050951">
    <property type="entry name" value="Retrovirus_Pol_polyprotein"/>
</dbReference>
<dbReference type="PROSITE" id="PS00141">
    <property type="entry name" value="ASP_PROTEASE"/>
    <property type="match status" value="1"/>
</dbReference>
<reference evidence="13" key="5">
    <citation type="journal article" date="2021" name="G3 (Bethesda)">
        <title>Aegilops tauschii genome assembly Aet v5.0 features greater sequence contiguity and improved annotation.</title>
        <authorList>
            <person name="Wang L."/>
            <person name="Zhu T."/>
            <person name="Rodriguez J.C."/>
            <person name="Deal K.R."/>
            <person name="Dubcovsky J."/>
            <person name="McGuire P.E."/>
            <person name="Lux T."/>
            <person name="Spannagl M."/>
            <person name="Mayer K.F.X."/>
            <person name="Baldrich P."/>
            <person name="Meyers B.C."/>
            <person name="Huo N."/>
            <person name="Gu Y.Q."/>
            <person name="Zhou H."/>
            <person name="Devos K.M."/>
            <person name="Bennetzen J.L."/>
            <person name="Unver T."/>
            <person name="Budak H."/>
            <person name="Gulick P.J."/>
            <person name="Galiba G."/>
            <person name="Kalapos B."/>
            <person name="Nelson D.R."/>
            <person name="Li P."/>
            <person name="You F.M."/>
            <person name="Luo M.C."/>
            <person name="Dvorak J."/>
        </authorList>
    </citation>
    <scope>NUCLEOTIDE SEQUENCE [LARGE SCALE GENOMIC DNA]</scope>
    <source>
        <strain evidence="13">cv. AL8/78</strain>
    </source>
</reference>
<keyword evidence="11" id="KW-0511">Multifunctional enzyme</keyword>
<dbReference type="Gene3D" id="3.10.10.10">
    <property type="entry name" value="HIV Type 1 Reverse Transcriptase, subunit A, domain 1"/>
    <property type="match status" value="1"/>
</dbReference>
<evidence type="ECO:0000256" key="5">
    <source>
        <dbReference type="ARBA" id="ARBA00022759"/>
    </source>
</evidence>
<keyword evidence="5" id="KW-0255">Endonuclease</keyword>
<feature type="domain" description="Reverse transcriptase" evidence="12">
    <location>
        <begin position="223"/>
        <end position="402"/>
    </location>
</feature>
<keyword evidence="1" id="KW-0645">Protease</keyword>
<dbReference type="GO" id="GO:0006508">
    <property type="term" value="P:proteolysis"/>
    <property type="evidence" value="ECO:0007669"/>
    <property type="project" value="UniProtKB-KW"/>
</dbReference>
<dbReference type="GO" id="GO:0003723">
    <property type="term" value="F:RNA binding"/>
    <property type="evidence" value="ECO:0007669"/>
    <property type="project" value="UniProtKB-KW"/>
</dbReference>
<reference evidence="13" key="4">
    <citation type="submission" date="2019-03" db="UniProtKB">
        <authorList>
            <consortium name="EnsemblPlants"/>
        </authorList>
    </citation>
    <scope>IDENTIFICATION</scope>
</reference>
<evidence type="ECO:0000256" key="3">
    <source>
        <dbReference type="ARBA" id="ARBA00022695"/>
    </source>
</evidence>
<keyword evidence="6" id="KW-0378">Hydrolase</keyword>
<dbReference type="GO" id="GO:0015074">
    <property type="term" value="P:DNA integration"/>
    <property type="evidence" value="ECO:0007669"/>
    <property type="project" value="UniProtKB-KW"/>
</dbReference>
<dbReference type="Gene3D" id="1.10.340.70">
    <property type="match status" value="1"/>
</dbReference>